<evidence type="ECO:0000259" key="2">
    <source>
        <dbReference type="PROSITE" id="PS50103"/>
    </source>
</evidence>
<protein>
    <recommendedName>
        <fullName evidence="2">C3H1-type domain-containing protein</fullName>
    </recommendedName>
</protein>
<feature type="domain" description="C3H1-type" evidence="2">
    <location>
        <begin position="340"/>
        <end position="366"/>
    </location>
</feature>
<dbReference type="EMBL" id="CAXAMM010014002">
    <property type="protein sequence ID" value="CAK9032727.1"/>
    <property type="molecule type" value="Genomic_DNA"/>
</dbReference>
<name>A0ABP0L0P5_9DINO</name>
<evidence type="ECO:0000313" key="3">
    <source>
        <dbReference type="EMBL" id="CAK9032727.1"/>
    </source>
</evidence>
<dbReference type="Proteomes" id="UP001642464">
    <property type="component" value="Unassembled WGS sequence"/>
</dbReference>
<keyword evidence="1" id="KW-0863">Zinc-finger</keyword>
<dbReference type="PROSITE" id="PS50103">
    <property type="entry name" value="ZF_C3H1"/>
    <property type="match status" value="1"/>
</dbReference>
<keyword evidence="1" id="KW-0479">Metal-binding</keyword>
<keyword evidence="1" id="KW-0862">Zinc</keyword>
<dbReference type="InterPro" id="IPR000571">
    <property type="entry name" value="Znf_CCCH"/>
</dbReference>
<keyword evidence="4" id="KW-1185">Reference proteome</keyword>
<comment type="caution">
    <text evidence="3">The sequence shown here is derived from an EMBL/GenBank/DDBJ whole genome shotgun (WGS) entry which is preliminary data.</text>
</comment>
<sequence length="728" mass="80053">MVMLAAVSQIRLRTGPLSWPMLENKFEAGRCGLGRIRTWLSERRGRQLVEEGFAREAPNKTFCLRIVLDCSVLTLLRIMVAAWSSALAEAKIPDEVQSKLLALGYETAESFQFKNEGVFEAFVKRLGFSSPGGEAAGALDDGKKSSMVCCPPAPPSGPLPLLSSLPVGERDALLEFFESNCPGVALTPETIPALQFLQSIHVQRQQKAWAWIPWRRILSEAALWGVQSRRSSVKRRDFAEVIAEPACVEMSGTWSWLARRIVFTSSYALGRVLMPFVGEGICTIGWRMPTSLCTPTPQEAEEADREVLGEVFRQVLRDSVSLDTALDYVVDASADNAAKRGGLGECWHWAEGKCTRAQCRFKHACAKCGDGEARRRLGCNSADSLFEAHAVVQLQWELVLFLGQQGFPCTGAVEPHQPFLLDVWRACALMSGDIARFVARWGGAAEARARWGPNVAAGKLGVVQARLDASRRFTALSFDIRGAHKLVRARSEEQEFSVFVFEDEWFAHRSAYFGCRWAAYWFSRVCKTAARAAQLFCNAVRVQAAAPLRFLDIDGGLAAVDAFATAESGGIGGWWIASGSGCVRSKVRWFSFQINKNDLPAWFTNGCSGSLQSCIAALEAAAQLALLLARAEASQAPEKVVLKFHQLCDNAGAASAARKHLAMSEPLSFVLQATGYWCCRLGVALCPHHIAGEKNTWADDLSRNKLDGFGPALRWSVDLRHVLERPWQ</sequence>
<reference evidence="3 4" key="1">
    <citation type="submission" date="2024-02" db="EMBL/GenBank/DDBJ databases">
        <authorList>
            <person name="Chen Y."/>
            <person name="Shah S."/>
            <person name="Dougan E. K."/>
            <person name="Thang M."/>
            <person name="Chan C."/>
        </authorList>
    </citation>
    <scope>NUCLEOTIDE SEQUENCE [LARGE SCALE GENOMIC DNA]</scope>
</reference>
<evidence type="ECO:0000256" key="1">
    <source>
        <dbReference type="PROSITE-ProRule" id="PRU00723"/>
    </source>
</evidence>
<organism evidence="3 4">
    <name type="scientific">Durusdinium trenchii</name>
    <dbReference type="NCBI Taxonomy" id="1381693"/>
    <lineage>
        <taxon>Eukaryota</taxon>
        <taxon>Sar</taxon>
        <taxon>Alveolata</taxon>
        <taxon>Dinophyceae</taxon>
        <taxon>Suessiales</taxon>
        <taxon>Symbiodiniaceae</taxon>
        <taxon>Durusdinium</taxon>
    </lineage>
</organism>
<evidence type="ECO:0000313" key="4">
    <source>
        <dbReference type="Proteomes" id="UP001642464"/>
    </source>
</evidence>
<feature type="zinc finger region" description="C3H1-type" evidence="1">
    <location>
        <begin position="340"/>
        <end position="366"/>
    </location>
</feature>
<gene>
    <name evidence="3" type="ORF">SCF082_LOCUS20176</name>
</gene>
<proteinExistence type="predicted"/>
<accession>A0ABP0L0P5</accession>